<dbReference type="Proteomes" id="UP000636394">
    <property type="component" value="Unassembled WGS sequence"/>
</dbReference>
<dbReference type="EMBL" id="CP072829">
    <property type="protein sequence ID" value="QTU85046.1"/>
    <property type="molecule type" value="Genomic_DNA"/>
</dbReference>
<dbReference type="GO" id="GO:0002098">
    <property type="term" value="P:tRNA wobble uridine modification"/>
    <property type="evidence" value="ECO:0007669"/>
    <property type="project" value="TreeGrafter"/>
</dbReference>
<dbReference type="SUPFAM" id="SSF51905">
    <property type="entry name" value="FAD/NAD(P)-binding domain"/>
    <property type="match status" value="1"/>
</dbReference>
<evidence type="ECO:0000256" key="6">
    <source>
        <dbReference type="ARBA" id="ARBA00022694"/>
    </source>
</evidence>
<comment type="catalytic activity">
    <reaction evidence="10">
        <text>uridine(54) in tRNA + (6R)-5,10-methylene-5,6,7,8-tetrahydrofolate + NADH + H(+) = 5-methyluridine(54) in tRNA + (6S)-5,6,7,8-tetrahydrofolate + NAD(+)</text>
        <dbReference type="Rhea" id="RHEA:16873"/>
        <dbReference type="Rhea" id="RHEA-COMP:10167"/>
        <dbReference type="Rhea" id="RHEA-COMP:10193"/>
        <dbReference type="ChEBI" id="CHEBI:15378"/>
        <dbReference type="ChEBI" id="CHEBI:15636"/>
        <dbReference type="ChEBI" id="CHEBI:57453"/>
        <dbReference type="ChEBI" id="CHEBI:57540"/>
        <dbReference type="ChEBI" id="CHEBI:57945"/>
        <dbReference type="ChEBI" id="CHEBI:65315"/>
        <dbReference type="ChEBI" id="CHEBI:74447"/>
        <dbReference type="EC" id="2.1.1.74"/>
    </reaction>
</comment>
<dbReference type="AlphaFoldDB" id="A0A9E6MRQ1"/>
<evidence type="ECO:0000313" key="14">
    <source>
        <dbReference type="Proteomes" id="UP000636394"/>
    </source>
</evidence>
<comment type="similarity">
    <text evidence="10">Belongs to the MnmG family. TrmFO subfamily.</text>
</comment>
<dbReference type="EC" id="2.1.1.74" evidence="10"/>
<evidence type="ECO:0000256" key="9">
    <source>
        <dbReference type="ARBA" id="ARBA00023027"/>
    </source>
</evidence>
<dbReference type="PANTHER" id="PTHR11806:SF2">
    <property type="entry name" value="METHYLENETETRAHYDROFOLATE--TRNA-(URACIL-5-)-METHYLTRANSFERASE TRMFO"/>
    <property type="match status" value="1"/>
</dbReference>
<feature type="binding site" evidence="10">
    <location>
        <begin position="20"/>
        <end position="25"/>
    </location>
    <ligand>
        <name>FAD</name>
        <dbReference type="ChEBI" id="CHEBI:57692"/>
    </ligand>
</feature>
<dbReference type="Pfam" id="PF01134">
    <property type="entry name" value="GIDA"/>
    <property type="match status" value="1"/>
</dbReference>
<evidence type="ECO:0000256" key="1">
    <source>
        <dbReference type="ARBA" id="ARBA00001974"/>
    </source>
</evidence>
<dbReference type="EMBL" id="WPCR01000003">
    <property type="protein sequence ID" value="NHM13675.1"/>
    <property type="molecule type" value="Genomic_DNA"/>
</dbReference>
<comment type="catalytic activity">
    <reaction evidence="10">
        <text>uridine(54) in tRNA + (6R)-5,10-methylene-5,6,7,8-tetrahydrofolate + NADPH + H(+) = 5-methyluridine(54) in tRNA + (6S)-5,6,7,8-tetrahydrofolate + NADP(+)</text>
        <dbReference type="Rhea" id="RHEA:62372"/>
        <dbReference type="Rhea" id="RHEA-COMP:10167"/>
        <dbReference type="Rhea" id="RHEA-COMP:10193"/>
        <dbReference type="ChEBI" id="CHEBI:15378"/>
        <dbReference type="ChEBI" id="CHEBI:15636"/>
        <dbReference type="ChEBI" id="CHEBI:57453"/>
        <dbReference type="ChEBI" id="CHEBI:57783"/>
        <dbReference type="ChEBI" id="CHEBI:58349"/>
        <dbReference type="ChEBI" id="CHEBI:65315"/>
        <dbReference type="ChEBI" id="CHEBI:74447"/>
        <dbReference type="EC" id="2.1.1.74"/>
    </reaction>
</comment>
<keyword evidence="6 10" id="KW-0819">tRNA processing</keyword>
<dbReference type="PANTHER" id="PTHR11806">
    <property type="entry name" value="GLUCOSE INHIBITED DIVISION PROTEIN A"/>
    <property type="match status" value="1"/>
</dbReference>
<keyword evidence="7 10" id="KW-0274">FAD</keyword>
<keyword evidence="5 10" id="KW-0808">Transferase</keyword>
<keyword evidence="14" id="KW-1185">Reference proteome</keyword>
<dbReference type="GO" id="GO:0030488">
    <property type="term" value="P:tRNA methylation"/>
    <property type="evidence" value="ECO:0007669"/>
    <property type="project" value="TreeGrafter"/>
</dbReference>
<comment type="function">
    <text evidence="10">Catalyzes the folate-dependent formation of 5-methyl-uridine at position 54 (M-5-U54) in all tRNAs.</text>
</comment>
<dbReference type="Proteomes" id="UP000671910">
    <property type="component" value="Chromosome"/>
</dbReference>
<proteinExistence type="inferred from homology"/>
<evidence type="ECO:0000256" key="3">
    <source>
        <dbReference type="ARBA" id="ARBA00022603"/>
    </source>
</evidence>
<reference evidence="12 14" key="1">
    <citation type="submission" date="2019-11" db="EMBL/GenBank/DDBJ databases">
        <title>Eggerthellaceae novel genus isolated from the rectal contents of marmort.</title>
        <authorList>
            <person name="Zhang G."/>
        </authorList>
    </citation>
    <scope>NUCLEOTIDE SEQUENCE [LARGE SCALE GENOMIC DNA]</scope>
    <source>
        <strain evidence="14">zg-886</strain>
        <strain evidence="12">Zg-886</strain>
    </source>
</reference>
<keyword evidence="8 10" id="KW-0521">NADP</keyword>
<keyword evidence="2 10" id="KW-0963">Cytoplasm</keyword>
<dbReference type="InterPro" id="IPR036188">
    <property type="entry name" value="FAD/NAD-bd_sf"/>
</dbReference>
<organism evidence="13 15">
    <name type="scientific">Xiamenia xianingshaonis</name>
    <dbReference type="NCBI Taxonomy" id="2682776"/>
    <lineage>
        <taxon>Bacteria</taxon>
        <taxon>Bacillati</taxon>
        <taxon>Actinomycetota</taxon>
        <taxon>Coriobacteriia</taxon>
        <taxon>Eggerthellales</taxon>
        <taxon>Eggerthellaceae</taxon>
        <taxon>Xiamenia</taxon>
    </lineage>
</organism>
<protein>
    <recommendedName>
        <fullName evidence="10">Methylenetetrahydrofolate--tRNA-(uracil-5-)-methyltransferase TrmFO</fullName>
        <ecNumber evidence="10">2.1.1.74</ecNumber>
    </recommendedName>
    <alternativeName>
        <fullName evidence="10">Folate-dependent tRNA (uracil-5-)-methyltransferase</fullName>
    </alternativeName>
    <alternativeName>
        <fullName evidence="10">Folate-dependent tRNA(M-5-U54)-methyltransferase</fullName>
    </alternativeName>
</protein>
<evidence type="ECO:0000313" key="13">
    <source>
        <dbReference type="EMBL" id="QTU85046.1"/>
    </source>
</evidence>
<accession>A0A9E6MRQ1</accession>
<keyword evidence="4 10" id="KW-0285">Flavoprotein</keyword>
<evidence type="ECO:0000256" key="8">
    <source>
        <dbReference type="ARBA" id="ARBA00022857"/>
    </source>
</evidence>
<gene>
    <name evidence="10 13" type="primary">trmFO</name>
    <name evidence="12" type="ORF">GMI68_02620</name>
    <name evidence="13" type="ORF">J7S26_03840</name>
</gene>
<comment type="subcellular location">
    <subcellularLocation>
        <location evidence="10">Cytoplasm</location>
    </subcellularLocation>
</comment>
<dbReference type="GO" id="GO:0047151">
    <property type="term" value="F:tRNA (uracil(54)-C5)-methyltransferase activity, 5,10-methylenetetrahydrofolate-dependent"/>
    <property type="evidence" value="ECO:0007669"/>
    <property type="project" value="UniProtKB-UniRule"/>
</dbReference>
<dbReference type="Gene3D" id="3.50.50.60">
    <property type="entry name" value="FAD/NAD(P)-binding domain"/>
    <property type="match status" value="2"/>
</dbReference>
<dbReference type="InterPro" id="IPR040131">
    <property type="entry name" value="MnmG_N"/>
</dbReference>
<reference evidence="13" key="2">
    <citation type="submission" date="2021-04" db="EMBL/GenBank/DDBJ databases">
        <title>Novel species in family Eggerthellaceae.</title>
        <authorList>
            <person name="Zhang G."/>
        </authorList>
    </citation>
    <scope>NUCLEOTIDE SEQUENCE</scope>
    <source>
        <strain evidence="13">Zg-886</strain>
    </source>
</reference>
<keyword evidence="3 10" id="KW-0489">Methyltransferase</keyword>
<keyword evidence="9 10" id="KW-0520">NAD</keyword>
<dbReference type="InterPro" id="IPR002218">
    <property type="entry name" value="MnmG-rel"/>
</dbReference>
<dbReference type="NCBIfam" id="TIGR00137">
    <property type="entry name" value="gid_trmFO"/>
    <property type="match status" value="1"/>
</dbReference>
<evidence type="ECO:0000313" key="12">
    <source>
        <dbReference type="EMBL" id="NHM13675.1"/>
    </source>
</evidence>
<evidence type="ECO:0000256" key="10">
    <source>
        <dbReference type="HAMAP-Rule" id="MF_01037"/>
    </source>
</evidence>
<dbReference type="KEGG" id="ebz:J7S26_03840"/>
<sequence length="473" mass="51030">MNTTTCRPLSGETPHVKIIGAGLAGSEAALQLAMRGVRVTLKEMRPGKSTLVHASGRCAELVCSNSLKSKKPESAAGMLKEELRVLGSRLYDTALACEVPAGGALAVDRDAFSHAVTASLEAHPLIELVRDEALDVMAEARGFDALVVAAGPLASDALAASLAKITGEDALAFYDAAAPIVLADSLDNSVLFTQSRYEEDAEQGDYLNAPFTKDEYEAFIRELVEAERVIPKDFETRELFSACQPIEEIARKGFDAPRFGPLKPVGLIDPRTGRRPWAVLQLRAEDRARQSYNLVGFQTNLTFPEQKRVFSLIPGLGNAEFARFGVMHRNTFIDAPRLLDDRLRLHAALLPDEAPPVYVAGQLGGTEGYCEAIRSGLHVALCVAARLAGVEAPPLPRQTAFGALLAYATDPDTRDYQPMHVNFGIMAPLDAPVRNKRQRYAAYAQRGRDALAAYRDALDACGLLAESAGRADG</sequence>
<evidence type="ECO:0000259" key="11">
    <source>
        <dbReference type="Pfam" id="PF01134"/>
    </source>
</evidence>
<dbReference type="RefSeq" id="WP_166338683.1">
    <property type="nucleotide sequence ID" value="NZ_CP072829.1"/>
</dbReference>
<dbReference type="GO" id="GO:0050660">
    <property type="term" value="F:flavin adenine dinucleotide binding"/>
    <property type="evidence" value="ECO:0007669"/>
    <property type="project" value="UniProtKB-UniRule"/>
</dbReference>
<feature type="domain" description="MnmG N-terminal" evidence="11">
    <location>
        <begin position="16"/>
        <end position="389"/>
    </location>
</feature>
<evidence type="ECO:0000256" key="4">
    <source>
        <dbReference type="ARBA" id="ARBA00022630"/>
    </source>
</evidence>
<dbReference type="HAMAP" id="MF_01037">
    <property type="entry name" value="TrmFO"/>
    <property type="match status" value="1"/>
</dbReference>
<comment type="cofactor">
    <cofactor evidence="1 10">
        <name>FAD</name>
        <dbReference type="ChEBI" id="CHEBI:57692"/>
    </cofactor>
</comment>
<evidence type="ECO:0000256" key="7">
    <source>
        <dbReference type="ARBA" id="ARBA00022827"/>
    </source>
</evidence>
<evidence type="ECO:0000313" key="15">
    <source>
        <dbReference type="Proteomes" id="UP000671910"/>
    </source>
</evidence>
<dbReference type="GO" id="GO:0005829">
    <property type="term" value="C:cytosol"/>
    <property type="evidence" value="ECO:0007669"/>
    <property type="project" value="TreeGrafter"/>
</dbReference>
<evidence type="ECO:0000256" key="5">
    <source>
        <dbReference type="ARBA" id="ARBA00022679"/>
    </source>
</evidence>
<dbReference type="InterPro" id="IPR004417">
    <property type="entry name" value="TrmFO"/>
</dbReference>
<evidence type="ECO:0000256" key="2">
    <source>
        <dbReference type="ARBA" id="ARBA00022490"/>
    </source>
</evidence>
<name>A0A9E6MRQ1_9ACTN</name>
<dbReference type="NCBIfam" id="NF003739">
    <property type="entry name" value="PRK05335.1"/>
    <property type="match status" value="1"/>
</dbReference>